<dbReference type="EMBL" id="CP001280">
    <property type="protein sequence ID" value="ACK50483.1"/>
    <property type="molecule type" value="Genomic_DNA"/>
</dbReference>
<dbReference type="STRING" id="395965.Msil_1533"/>
<dbReference type="AlphaFoldDB" id="B8EI01"/>
<evidence type="ECO:0000313" key="1">
    <source>
        <dbReference type="EMBL" id="ACK50483.1"/>
    </source>
</evidence>
<dbReference type="HOGENOM" id="CLU_1747518_0_0_5"/>
<name>B8EI01_METSB</name>
<reference evidence="1 2" key="1">
    <citation type="journal article" date="2010" name="J. Bacteriol.">
        <title>Complete genome sequence of the aerobic facultative methanotroph Methylocella silvestris BL2.</title>
        <authorList>
            <person name="Chen Y."/>
            <person name="Crombie A."/>
            <person name="Rahman M.T."/>
            <person name="Dedysh S.N."/>
            <person name="Liesack W."/>
            <person name="Stott M.B."/>
            <person name="Alam M."/>
            <person name="Theisen A.R."/>
            <person name="Murrell J.C."/>
            <person name="Dunfield P.F."/>
        </authorList>
    </citation>
    <scope>NUCLEOTIDE SEQUENCE [LARGE SCALE GENOMIC DNA]</scope>
    <source>
        <strain evidence="2">DSM 15510 / CIP 108128 / LMG 27833 / NCIMB 13906 / BL2</strain>
    </source>
</reference>
<sequence>MSPLNKRPAPAASDPVFAVIAAHRAALAARAAAESVDDDEAFIEAHDRETNLHRRLFATRATSLEGAQQFAEYIAEIPNLAEHDGEHFSAVRAMRTLAAALLEIGVQHIRKDRPRHGAGLKTLTSPRARRMISDLGAKNKAARFDAPDG</sequence>
<accession>B8EI01</accession>
<organism evidence="1 2">
    <name type="scientific">Methylocella silvestris (strain DSM 15510 / CIP 108128 / LMG 27833 / NCIMB 13906 / BL2)</name>
    <dbReference type="NCBI Taxonomy" id="395965"/>
    <lineage>
        <taxon>Bacteria</taxon>
        <taxon>Pseudomonadati</taxon>
        <taxon>Pseudomonadota</taxon>
        <taxon>Alphaproteobacteria</taxon>
        <taxon>Hyphomicrobiales</taxon>
        <taxon>Beijerinckiaceae</taxon>
        <taxon>Methylocella</taxon>
    </lineage>
</organism>
<gene>
    <name evidence="1" type="ordered locus">Msil_1533</name>
</gene>
<protein>
    <submittedName>
        <fullName evidence="1">Uncharacterized protein</fullName>
    </submittedName>
</protein>
<dbReference type="KEGG" id="msl:Msil_1533"/>
<dbReference type="Proteomes" id="UP000002257">
    <property type="component" value="Chromosome"/>
</dbReference>
<dbReference type="RefSeq" id="WP_012590553.1">
    <property type="nucleotide sequence ID" value="NC_011666.1"/>
</dbReference>
<keyword evidence="2" id="KW-1185">Reference proteome</keyword>
<evidence type="ECO:0000313" key="2">
    <source>
        <dbReference type="Proteomes" id="UP000002257"/>
    </source>
</evidence>
<proteinExistence type="predicted"/>